<evidence type="ECO:0000313" key="3">
    <source>
        <dbReference type="Proteomes" id="UP000193978"/>
    </source>
</evidence>
<proteinExistence type="inferred from homology"/>
<organism evidence="2 3">
    <name type="scientific">Methylocystis bryophila</name>
    <dbReference type="NCBI Taxonomy" id="655015"/>
    <lineage>
        <taxon>Bacteria</taxon>
        <taxon>Pseudomonadati</taxon>
        <taxon>Pseudomonadota</taxon>
        <taxon>Alphaproteobacteria</taxon>
        <taxon>Hyphomicrobiales</taxon>
        <taxon>Methylocystaceae</taxon>
        <taxon>Methylocystis</taxon>
    </lineage>
</organism>
<dbReference type="GO" id="GO:0005992">
    <property type="term" value="P:trehalose biosynthetic process"/>
    <property type="evidence" value="ECO:0007669"/>
    <property type="project" value="InterPro"/>
</dbReference>
<protein>
    <submittedName>
        <fullName evidence="2">Alpha,alpha-trehalose-phosphate synthase</fullName>
    </submittedName>
</protein>
<dbReference type="EMBL" id="CP019948">
    <property type="protein sequence ID" value="ARN80517.1"/>
    <property type="molecule type" value="Genomic_DNA"/>
</dbReference>
<dbReference type="Pfam" id="PF00982">
    <property type="entry name" value="Glyco_transf_20"/>
    <property type="match status" value="1"/>
</dbReference>
<dbReference type="InterPro" id="IPR001830">
    <property type="entry name" value="Glyco_trans_20"/>
</dbReference>
<dbReference type="STRING" id="655015.B1812_04930"/>
<dbReference type="CDD" id="cd03788">
    <property type="entry name" value="GT20_TPS"/>
    <property type="match status" value="1"/>
</dbReference>
<sequence>MQRLVIVSNRVPPPSGVAAGGLGTCILDALQDHDAVWFGWNGDLVSTESEITSACARYDRLTQITMPLTERDYREHYLGFCNAALWPVHHCRLDLARFAPGCIEGYRRVNLRFAKEVMSRLRPDDLIWVQDYHLIPLGSNLRALGARNRLGFFLHIPFPPPEVLLAVPEHLWLLNALCSYDVVGFQTNADRQNFFRFACGHLDGEPMSGNTLRIAGRIVTAVICPAGIDTHSFSEMAKSRRAAAEIERLRRVGEPLINIIGVDRLDYTKGLPERLRSFRRLLELYPQNRKATTLMQIAPPSREDVQAYAQIRQELEGLCGEINGQHGDVDWTPVRYICRNVAREALAALYRGSQVGLVTPLRDGMNLVAKEYVIAQDEEDPGVLVLSRFAGAAEDLREALIVNPYDLDEVAHAIQRAITMPREERIERHQALAVRVRERDAHNWMAEFLCALDIDRAPALSFELASARHRRAARHAWMAPRPAPAISSAVL</sequence>
<dbReference type="SUPFAM" id="SSF53756">
    <property type="entry name" value="UDP-Glycosyltransferase/glycogen phosphorylase"/>
    <property type="match status" value="1"/>
</dbReference>
<dbReference type="GO" id="GO:0003825">
    <property type="term" value="F:alpha,alpha-trehalose-phosphate synthase (UDP-forming) activity"/>
    <property type="evidence" value="ECO:0007669"/>
    <property type="project" value="TreeGrafter"/>
</dbReference>
<dbReference type="PANTHER" id="PTHR10788">
    <property type="entry name" value="TREHALOSE-6-PHOSPHATE SYNTHASE"/>
    <property type="match status" value="1"/>
</dbReference>
<reference evidence="2 3" key="1">
    <citation type="submission" date="2017-02" db="EMBL/GenBank/DDBJ databases">
        <authorList>
            <person name="Peterson S.W."/>
        </authorList>
    </citation>
    <scope>NUCLEOTIDE SEQUENCE [LARGE SCALE GENOMIC DNA]</scope>
    <source>
        <strain evidence="2 3">S285</strain>
    </source>
</reference>
<accession>A0A1W6MSH8</accession>
<evidence type="ECO:0000256" key="1">
    <source>
        <dbReference type="ARBA" id="ARBA00008799"/>
    </source>
</evidence>
<keyword evidence="3" id="KW-1185">Reference proteome</keyword>
<dbReference type="PANTHER" id="PTHR10788:SF106">
    <property type="entry name" value="BCDNA.GH08860"/>
    <property type="match status" value="1"/>
</dbReference>
<name>A0A1W6MSH8_9HYPH</name>
<dbReference type="RefSeq" id="WP_085770585.1">
    <property type="nucleotide sequence ID" value="NZ_AP027149.1"/>
</dbReference>
<dbReference type="KEGG" id="mbry:B1812_04930"/>
<dbReference type="Gene3D" id="3.40.50.2000">
    <property type="entry name" value="Glycogen Phosphorylase B"/>
    <property type="match status" value="2"/>
</dbReference>
<dbReference type="OrthoDB" id="9815690at2"/>
<dbReference type="Proteomes" id="UP000193978">
    <property type="component" value="Chromosome"/>
</dbReference>
<evidence type="ECO:0000313" key="2">
    <source>
        <dbReference type="EMBL" id="ARN80517.1"/>
    </source>
</evidence>
<comment type="similarity">
    <text evidence="1">Belongs to the glycosyltransferase 20 family.</text>
</comment>
<dbReference type="AlphaFoldDB" id="A0A1W6MSH8"/>
<gene>
    <name evidence="2" type="ORF">B1812_04930</name>
</gene>